<dbReference type="PROSITE" id="PS50887">
    <property type="entry name" value="GGDEF"/>
    <property type="match status" value="1"/>
</dbReference>
<feature type="transmembrane region" description="Helical" evidence="3">
    <location>
        <begin position="120"/>
        <end position="139"/>
    </location>
</feature>
<evidence type="ECO:0000313" key="6">
    <source>
        <dbReference type="Proteomes" id="UP000092713"/>
    </source>
</evidence>
<dbReference type="GO" id="GO:1902201">
    <property type="term" value="P:negative regulation of bacterial-type flagellum-dependent cell motility"/>
    <property type="evidence" value="ECO:0007669"/>
    <property type="project" value="TreeGrafter"/>
</dbReference>
<name>A0A1A7C3S8_9BURK</name>
<reference evidence="5 6" key="1">
    <citation type="submission" date="2016-04" db="EMBL/GenBank/DDBJ databases">
        <title>Draft genome sequence of Janthinobacterium psychrotolerans sp. nov., isolated from freshwater sediments in Denmark.</title>
        <authorList>
            <person name="Gong X."/>
            <person name="Skrivergaard S."/>
            <person name="Korsgaard B.S."/>
            <person name="Schreiber L."/>
            <person name="Marshall I.P."/>
            <person name="Finster K."/>
            <person name="Schramm A."/>
        </authorList>
    </citation>
    <scope>NUCLEOTIDE SEQUENCE [LARGE SCALE GENOMIC DNA]</scope>
    <source>
        <strain evidence="5 6">S3-2</strain>
    </source>
</reference>
<dbReference type="Gene3D" id="3.30.70.270">
    <property type="match status" value="1"/>
</dbReference>
<organism evidence="5 6">
    <name type="scientific">Janthinobacterium psychrotolerans</name>
    <dbReference type="NCBI Taxonomy" id="1747903"/>
    <lineage>
        <taxon>Bacteria</taxon>
        <taxon>Pseudomonadati</taxon>
        <taxon>Pseudomonadota</taxon>
        <taxon>Betaproteobacteria</taxon>
        <taxon>Burkholderiales</taxon>
        <taxon>Oxalobacteraceae</taxon>
        <taxon>Janthinobacterium</taxon>
    </lineage>
</organism>
<dbReference type="InterPro" id="IPR029787">
    <property type="entry name" value="Nucleotide_cyclase"/>
</dbReference>
<dbReference type="SMART" id="SM00267">
    <property type="entry name" value="GGDEF"/>
    <property type="match status" value="1"/>
</dbReference>
<dbReference type="GO" id="GO:0052621">
    <property type="term" value="F:diguanylate cyclase activity"/>
    <property type="evidence" value="ECO:0007669"/>
    <property type="project" value="UniProtKB-EC"/>
</dbReference>
<evidence type="ECO:0000256" key="2">
    <source>
        <dbReference type="ARBA" id="ARBA00034247"/>
    </source>
</evidence>
<feature type="domain" description="GGDEF" evidence="4">
    <location>
        <begin position="245"/>
        <end position="377"/>
    </location>
</feature>
<proteinExistence type="predicted"/>
<dbReference type="FunFam" id="3.30.70.270:FF:000001">
    <property type="entry name" value="Diguanylate cyclase domain protein"/>
    <property type="match status" value="1"/>
</dbReference>
<gene>
    <name evidence="5" type="ORF">ASR47_101180</name>
</gene>
<dbReference type="SUPFAM" id="SSF55073">
    <property type="entry name" value="Nucleotide cyclase"/>
    <property type="match status" value="1"/>
</dbReference>
<evidence type="ECO:0000313" key="5">
    <source>
        <dbReference type="EMBL" id="OBV39689.1"/>
    </source>
</evidence>
<keyword evidence="3" id="KW-0812">Transmembrane</keyword>
<dbReference type="Proteomes" id="UP000092713">
    <property type="component" value="Unassembled WGS sequence"/>
</dbReference>
<comment type="catalytic activity">
    <reaction evidence="2">
        <text>2 GTP = 3',3'-c-di-GMP + 2 diphosphate</text>
        <dbReference type="Rhea" id="RHEA:24898"/>
        <dbReference type="ChEBI" id="CHEBI:33019"/>
        <dbReference type="ChEBI" id="CHEBI:37565"/>
        <dbReference type="ChEBI" id="CHEBI:58805"/>
        <dbReference type="EC" id="2.7.7.65"/>
    </reaction>
</comment>
<dbReference type="Pfam" id="PF00990">
    <property type="entry name" value="GGDEF"/>
    <property type="match status" value="1"/>
</dbReference>
<keyword evidence="3" id="KW-1133">Transmembrane helix</keyword>
<dbReference type="RefSeq" id="WP_065307671.1">
    <property type="nucleotide sequence ID" value="NZ_LOCQ01000052.1"/>
</dbReference>
<evidence type="ECO:0000256" key="3">
    <source>
        <dbReference type="SAM" id="Phobius"/>
    </source>
</evidence>
<dbReference type="InterPro" id="IPR000160">
    <property type="entry name" value="GGDEF_dom"/>
</dbReference>
<feature type="transmembrane region" description="Helical" evidence="3">
    <location>
        <begin position="151"/>
        <end position="171"/>
    </location>
</feature>
<dbReference type="OrthoDB" id="9813903at2"/>
<comment type="caution">
    <text evidence="5">The sequence shown here is derived from an EMBL/GenBank/DDBJ whole genome shotgun (WGS) entry which is preliminary data.</text>
</comment>
<dbReference type="NCBIfam" id="TIGR00254">
    <property type="entry name" value="GGDEF"/>
    <property type="match status" value="1"/>
</dbReference>
<dbReference type="InterPro" id="IPR043128">
    <property type="entry name" value="Rev_trsase/Diguanyl_cyclase"/>
</dbReference>
<dbReference type="InterPro" id="IPR050469">
    <property type="entry name" value="Diguanylate_Cyclase"/>
</dbReference>
<dbReference type="EC" id="2.7.7.65" evidence="1"/>
<dbReference type="GO" id="GO:0043709">
    <property type="term" value="P:cell adhesion involved in single-species biofilm formation"/>
    <property type="evidence" value="ECO:0007669"/>
    <property type="project" value="TreeGrafter"/>
</dbReference>
<evidence type="ECO:0000256" key="1">
    <source>
        <dbReference type="ARBA" id="ARBA00012528"/>
    </source>
</evidence>
<dbReference type="PANTHER" id="PTHR45138:SF9">
    <property type="entry name" value="DIGUANYLATE CYCLASE DGCM-RELATED"/>
    <property type="match status" value="1"/>
</dbReference>
<feature type="transmembrane region" description="Helical" evidence="3">
    <location>
        <begin position="6"/>
        <end position="24"/>
    </location>
</feature>
<dbReference type="AlphaFoldDB" id="A0A1A7C3S8"/>
<feature type="transmembrane region" description="Helical" evidence="3">
    <location>
        <begin position="94"/>
        <end position="114"/>
    </location>
</feature>
<sequence length="383" mass="41171">MDIKTLVLALALGNLSLCAALFFFEYERKKSFAMSTWALAKQCQAIAWCLLYLRGVVPDFLSILLGNSLLFAGMALDAGALWQAAGKSGWRRRLLPALGVALALFALCYLFEVAPLLRSAGGSLIVAGFFLSGVAALSLQWREASMLRRFLAVAMGVLSLLIAARGVLAAFVPEFDAERMQLAGFGALYLMMLTNAFGYLLLSREKLGGELARLEVVDPATGVPNRRGFYQALAPWMALARRPGLPTALVVLNLDDFKRVNDSYGHPVGDAVLKSVVDVCRQQLRDSDLMGRLGGAEFAIQLPRTSLADALMVAERIRAAVAALPVKTEKAVLSLTASMGVTTIRAEDSTVALFKRADEALQAAKEAGRNRVMAAPESAALDL</sequence>
<dbReference type="CDD" id="cd01949">
    <property type="entry name" value="GGDEF"/>
    <property type="match status" value="1"/>
</dbReference>
<feature type="transmembrane region" description="Helical" evidence="3">
    <location>
        <begin position="60"/>
        <end position="82"/>
    </location>
</feature>
<keyword evidence="3" id="KW-0472">Membrane</keyword>
<keyword evidence="6" id="KW-1185">Reference proteome</keyword>
<dbReference type="EMBL" id="LOCQ01000052">
    <property type="protein sequence ID" value="OBV39689.1"/>
    <property type="molecule type" value="Genomic_DNA"/>
</dbReference>
<feature type="transmembrane region" description="Helical" evidence="3">
    <location>
        <begin position="183"/>
        <end position="202"/>
    </location>
</feature>
<dbReference type="PATRIC" id="fig|1747903.4.peg.3296"/>
<dbReference type="STRING" id="1747903.ASR47_101180"/>
<protein>
    <recommendedName>
        <fullName evidence="1">diguanylate cyclase</fullName>
        <ecNumber evidence="1">2.7.7.65</ecNumber>
    </recommendedName>
</protein>
<dbReference type="GO" id="GO:0005886">
    <property type="term" value="C:plasma membrane"/>
    <property type="evidence" value="ECO:0007669"/>
    <property type="project" value="TreeGrafter"/>
</dbReference>
<evidence type="ECO:0000259" key="4">
    <source>
        <dbReference type="PROSITE" id="PS50887"/>
    </source>
</evidence>
<accession>A0A1A7C3S8</accession>
<dbReference type="PANTHER" id="PTHR45138">
    <property type="entry name" value="REGULATORY COMPONENTS OF SENSORY TRANSDUCTION SYSTEM"/>
    <property type="match status" value="1"/>
</dbReference>